<feature type="non-terminal residue" evidence="1">
    <location>
        <position position="40"/>
    </location>
</feature>
<feature type="non-terminal residue" evidence="1">
    <location>
        <position position="1"/>
    </location>
</feature>
<protein>
    <submittedName>
        <fullName evidence="1">L1 element ORF-2 homolog protein</fullName>
    </submittedName>
</protein>
<dbReference type="EMBL" id="U33120">
    <property type="protein sequence ID" value="AAC48678.1"/>
    <property type="molecule type" value="Genomic_DNA"/>
</dbReference>
<accession>V9H0B4</accession>
<evidence type="ECO:0000313" key="1">
    <source>
        <dbReference type="EMBL" id="AAC48678.1"/>
    </source>
</evidence>
<reference evidence="1" key="1">
    <citation type="journal article" date="1996" name="Mamm. Genome">
        <title>Microsatellites at a common site in the second ORF of L1 elements in mammalian genomes.</title>
        <authorList>
            <person name="Duffy A.J."/>
            <person name="Coltman D.W."/>
            <person name="Wright J.M."/>
        </authorList>
    </citation>
    <scope>NUCLEOTIDE SEQUENCE</scope>
</reference>
<proteinExistence type="predicted"/>
<sequence>AGLFTIVKIWKQPKCPWVDECGKEDGEILPFVTTQIDLEG</sequence>
<name>V9H0B4_PHOVI</name>
<dbReference type="AlphaFoldDB" id="V9H0B4"/>
<organism evidence="1">
    <name type="scientific">Phoca vitulina</name>
    <name type="common">Harbor seal</name>
    <dbReference type="NCBI Taxonomy" id="9720"/>
    <lineage>
        <taxon>Eukaryota</taxon>
        <taxon>Metazoa</taxon>
        <taxon>Chordata</taxon>
        <taxon>Craniata</taxon>
        <taxon>Vertebrata</taxon>
        <taxon>Euteleostomi</taxon>
        <taxon>Mammalia</taxon>
        <taxon>Eutheria</taxon>
        <taxon>Laurasiatheria</taxon>
        <taxon>Carnivora</taxon>
        <taxon>Caniformia</taxon>
        <taxon>Pinnipedia</taxon>
        <taxon>Phocidae</taxon>
        <taxon>Phocinae</taxon>
        <taxon>Phoca</taxon>
    </lineage>
</organism>